<evidence type="ECO:0000256" key="6">
    <source>
        <dbReference type="ARBA" id="ARBA00022438"/>
    </source>
</evidence>
<feature type="chain" id="PRO_5047400856" description="Aminopeptidase N" evidence="12">
    <location>
        <begin position="19"/>
        <end position="545"/>
    </location>
</feature>
<name>A0ABN1MYB5_9BACT</name>
<keyword evidence="8" id="KW-0479">Metal-binding</keyword>
<protein>
    <recommendedName>
        <fullName evidence="5">Aminopeptidase N</fullName>
        <ecNumber evidence="4">3.4.11.2</ecNumber>
    </recommendedName>
</protein>
<dbReference type="Proteomes" id="UP001500469">
    <property type="component" value="Unassembled WGS sequence"/>
</dbReference>
<evidence type="ECO:0000256" key="8">
    <source>
        <dbReference type="ARBA" id="ARBA00022723"/>
    </source>
</evidence>
<comment type="caution">
    <text evidence="15">The sequence shown here is derived from an EMBL/GenBank/DDBJ whole genome shotgun (WGS) entry which is preliminary data.</text>
</comment>
<keyword evidence="7" id="KW-0645">Protease</keyword>
<evidence type="ECO:0000256" key="12">
    <source>
        <dbReference type="SAM" id="SignalP"/>
    </source>
</evidence>
<evidence type="ECO:0000256" key="10">
    <source>
        <dbReference type="ARBA" id="ARBA00022833"/>
    </source>
</evidence>
<keyword evidence="16" id="KW-1185">Reference proteome</keyword>
<organism evidence="15 16">
    <name type="scientific">Algoriphagus jejuensis</name>
    <dbReference type="NCBI Taxonomy" id="419934"/>
    <lineage>
        <taxon>Bacteria</taxon>
        <taxon>Pseudomonadati</taxon>
        <taxon>Bacteroidota</taxon>
        <taxon>Cytophagia</taxon>
        <taxon>Cytophagales</taxon>
        <taxon>Cyclobacteriaceae</taxon>
        <taxon>Algoriphagus</taxon>
    </lineage>
</organism>
<dbReference type="CDD" id="cd09603">
    <property type="entry name" value="M1_APN_like"/>
    <property type="match status" value="1"/>
</dbReference>
<evidence type="ECO:0000256" key="1">
    <source>
        <dbReference type="ARBA" id="ARBA00000098"/>
    </source>
</evidence>
<comment type="cofactor">
    <cofactor evidence="2">
        <name>Zn(2+)</name>
        <dbReference type="ChEBI" id="CHEBI:29105"/>
    </cofactor>
</comment>
<feature type="domain" description="Peptidase M1 membrane alanine aminopeptidase" evidence="13">
    <location>
        <begin position="249"/>
        <end position="451"/>
    </location>
</feature>
<evidence type="ECO:0000256" key="9">
    <source>
        <dbReference type="ARBA" id="ARBA00022801"/>
    </source>
</evidence>
<dbReference type="InterPro" id="IPR050344">
    <property type="entry name" value="Peptidase_M1_aminopeptidases"/>
</dbReference>
<dbReference type="SUPFAM" id="SSF55486">
    <property type="entry name" value="Metalloproteases ('zincins'), catalytic domain"/>
    <property type="match status" value="1"/>
</dbReference>
<keyword evidence="6" id="KW-0031">Aminopeptidase</keyword>
<evidence type="ECO:0000313" key="15">
    <source>
        <dbReference type="EMBL" id="GAA0878178.1"/>
    </source>
</evidence>
<dbReference type="InterPro" id="IPR045357">
    <property type="entry name" value="Aminopeptidase_N-like_N"/>
</dbReference>
<dbReference type="Pfam" id="PF17900">
    <property type="entry name" value="Peptidase_M1_N"/>
    <property type="match status" value="1"/>
</dbReference>
<dbReference type="SUPFAM" id="SSF63737">
    <property type="entry name" value="Leukotriene A4 hydrolase N-terminal domain"/>
    <property type="match status" value="1"/>
</dbReference>
<keyword evidence="10" id="KW-0862">Zinc</keyword>
<dbReference type="PANTHER" id="PTHR11533">
    <property type="entry name" value="PROTEASE M1 ZINC METALLOPROTEASE"/>
    <property type="match status" value="1"/>
</dbReference>
<keyword evidence="11" id="KW-0482">Metalloprotease</keyword>
<keyword evidence="12" id="KW-0732">Signal</keyword>
<evidence type="ECO:0000256" key="7">
    <source>
        <dbReference type="ARBA" id="ARBA00022670"/>
    </source>
</evidence>
<evidence type="ECO:0000256" key="11">
    <source>
        <dbReference type="ARBA" id="ARBA00023049"/>
    </source>
</evidence>
<dbReference type="EC" id="3.4.11.2" evidence="4"/>
<evidence type="ECO:0000259" key="14">
    <source>
        <dbReference type="Pfam" id="PF17900"/>
    </source>
</evidence>
<evidence type="ECO:0000313" key="16">
    <source>
        <dbReference type="Proteomes" id="UP001500469"/>
    </source>
</evidence>
<proteinExistence type="inferred from homology"/>
<dbReference type="Gene3D" id="2.60.40.1730">
    <property type="entry name" value="tricorn interacting facor f3 domain"/>
    <property type="match status" value="1"/>
</dbReference>
<dbReference type="Gene3D" id="1.10.390.10">
    <property type="entry name" value="Neutral Protease Domain 2"/>
    <property type="match status" value="1"/>
</dbReference>
<gene>
    <name evidence="15" type="ORF">GCM10009119_11460</name>
</gene>
<evidence type="ECO:0000256" key="3">
    <source>
        <dbReference type="ARBA" id="ARBA00010136"/>
    </source>
</evidence>
<dbReference type="PRINTS" id="PR00756">
    <property type="entry name" value="ALADIPTASE"/>
</dbReference>
<evidence type="ECO:0000256" key="2">
    <source>
        <dbReference type="ARBA" id="ARBA00001947"/>
    </source>
</evidence>
<dbReference type="InterPro" id="IPR001930">
    <property type="entry name" value="Peptidase_M1"/>
</dbReference>
<evidence type="ECO:0000256" key="5">
    <source>
        <dbReference type="ARBA" id="ARBA00015611"/>
    </source>
</evidence>
<evidence type="ECO:0000256" key="4">
    <source>
        <dbReference type="ARBA" id="ARBA00012564"/>
    </source>
</evidence>
<keyword evidence="9" id="KW-0378">Hydrolase</keyword>
<evidence type="ECO:0000259" key="13">
    <source>
        <dbReference type="Pfam" id="PF01433"/>
    </source>
</evidence>
<comment type="catalytic activity">
    <reaction evidence="1">
        <text>Release of an N-terminal amino acid, Xaa-|-Yaa- from a peptide, amide or arylamide. Xaa is preferably Ala, but may be most amino acids including Pro (slow action). When a terminal hydrophobic residue is followed by a prolyl residue, the two may be released as an intact Xaa-Pro dipeptide.</text>
        <dbReference type="EC" id="3.4.11.2"/>
    </reaction>
</comment>
<dbReference type="InterPro" id="IPR014782">
    <property type="entry name" value="Peptidase_M1_dom"/>
</dbReference>
<dbReference type="PANTHER" id="PTHR11533:SF174">
    <property type="entry name" value="PUROMYCIN-SENSITIVE AMINOPEPTIDASE-RELATED"/>
    <property type="match status" value="1"/>
</dbReference>
<dbReference type="InterPro" id="IPR042097">
    <property type="entry name" value="Aminopeptidase_N-like_N_sf"/>
</dbReference>
<reference evidence="15 16" key="1">
    <citation type="journal article" date="2019" name="Int. J. Syst. Evol. Microbiol.">
        <title>The Global Catalogue of Microorganisms (GCM) 10K type strain sequencing project: providing services to taxonomists for standard genome sequencing and annotation.</title>
        <authorList>
            <consortium name="The Broad Institute Genomics Platform"/>
            <consortium name="The Broad Institute Genome Sequencing Center for Infectious Disease"/>
            <person name="Wu L."/>
            <person name="Ma J."/>
        </authorList>
    </citation>
    <scope>NUCLEOTIDE SEQUENCE [LARGE SCALE GENOMIC DNA]</scope>
    <source>
        <strain evidence="15 16">JCM 16112</strain>
    </source>
</reference>
<accession>A0ABN1MYB5</accession>
<sequence>MKLWLIAILTLLVQNGFARTDTYPKNPNIDIINYRFHIELSDDTDVIQVEMTVDLRYLGAGIDRLRLDLVKSSEALENKGMRISSIVSKGQELAYSHEGDELKIKLASASKINQRSQYTVIYSGVPASGLKIAKNKYGDRTFFSDNWPDKGRNWLAVVDHPYDKATCEFIVEAPTHYQVVSNGLKVEETDLGNGNRLTHWKQGVPIASWLYTLGVARFAMQEVDQFDHKSIQTWVYYQDREKGFYDFAEPTKKALEYYSDYIGPFSYEKLANIQSNSVSGGMEAASAILYSENAVVGDRNERWRNVVIHEIAHQWFGNAVTEYDWDDVWLSEGFATYFTLLFIEHEYGREAFLEGLASSKKRVDDFHVKNPDYRIVHDNLADMNEVVSSQTYQKGSWILHMLRGVVGTDSFWKGIRSYYARYQNLSATTADFKREMEEASGLDLTDFFHQWLYKPGALVYEGNWTYDSKKKQVKINLNQVQTDGSHFKMPIQAALHFPNKPSVLQTFSADSKSNEFTLTVEEEPKEVVLDPNRWLLMDARFEKRK</sequence>
<dbReference type="EMBL" id="BAAAFI010000004">
    <property type="protein sequence ID" value="GAA0878178.1"/>
    <property type="molecule type" value="Genomic_DNA"/>
</dbReference>
<dbReference type="InterPro" id="IPR027268">
    <property type="entry name" value="Peptidase_M4/M1_CTD_sf"/>
</dbReference>
<feature type="domain" description="Aminopeptidase N-like N-terminal" evidence="14">
    <location>
        <begin position="91"/>
        <end position="210"/>
    </location>
</feature>
<comment type="similarity">
    <text evidence="3">Belongs to the peptidase M1 family.</text>
</comment>
<feature type="signal peptide" evidence="12">
    <location>
        <begin position="1"/>
        <end position="18"/>
    </location>
</feature>
<dbReference type="Pfam" id="PF01433">
    <property type="entry name" value="Peptidase_M1"/>
    <property type="match status" value="1"/>
</dbReference>
<dbReference type="RefSeq" id="WP_343849411.1">
    <property type="nucleotide sequence ID" value="NZ_BAAAFI010000004.1"/>
</dbReference>